<sequence>MTFSEEAAKQGCSQPAQELSIAHDYLRSLTHTHTACMLGRVILTATCTEKGYFFPPSLPPLREIRHVTAVRTMAFVLEPLALMEKATASEVSVFDLLRRVSGSTSASMKLRKSEGSAKWAGEDFREDFRR</sequence>
<keyword evidence="2" id="KW-1185">Reference proteome</keyword>
<dbReference type="InParanoid" id="A0A1D3D0J4"/>
<protein>
    <submittedName>
        <fullName evidence="1">Uncharacterized protein</fullName>
    </submittedName>
</protein>
<proteinExistence type="predicted"/>
<reference evidence="1 2" key="1">
    <citation type="journal article" date="2016" name="BMC Genomics">
        <title>Comparative genomics reveals Cyclospora cayetanensis possesses coccidia-like metabolism and invasion components but unique surface antigens.</title>
        <authorList>
            <person name="Liu S."/>
            <person name="Wang L."/>
            <person name="Zheng H."/>
            <person name="Xu Z."/>
            <person name="Roellig D.M."/>
            <person name="Li N."/>
            <person name="Frace M.A."/>
            <person name="Tang K."/>
            <person name="Arrowood M.J."/>
            <person name="Moss D.M."/>
            <person name="Zhang L."/>
            <person name="Feng Y."/>
            <person name="Xiao L."/>
        </authorList>
    </citation>
    <scope>NUCLEOTIDE SEQUENCE [LARGE SCALE GENOMIC DNA]</scope>
    <source>
        <strain evidence="1 2">CHN_HEN01</strain>
    </source>
</reference>
<dbReference type="VEuPathDB" id="ToxoDB:cyc_05849"/>
<gene>
    <name evidence="1" type="ORF">cyc_05849</name>
</gene>
<evidence type="ECO:0000313" key="2">
    <source>
        <dbReference type="Proteomes" id="UP000095192"/>
    </source>
</evidence>
<name>A0A1D3D0J4_9EIME</name>
<comment type="caution">
    <text evidence="1">The sequence shown here is derived from an EMBL/GenBank/DDBJ whole genome shotgun (WGS) entry which is preliminary data.</text>
</comment>
<evidence type="ECO:0000313" key="1">
    <source>
        <dbReference type="EMBL" id="OEH76955.1"/>
    </source>
</evidence>
<dbReference type="AlphaFoldDB" id="A0A1D3D0J4"/>
<dbReference type="EMBL" id="JROU02001275">
    <property type="protein sequence ID" value="OEH76955.1"/>
    <property type="molecule type" value="Genomic_DNA"/>
</dbReference>
<dbReference type="Proteomes" id="UP000095192">
    <property type="component" value="Unassembled WGS sequence"/>
</dbReference>
<accession>A0A1D3D0J4</accession>
<organism evidence="1 2">
    <name type="scientific">Cyclospora cayetanensis</name>
    <dbReference type="NCBI Taxonomy" id="88456"/>
    <lineage>
        <taxon>Eukaryota</taxon>
        <taxon>Sar</taxon>
        <taxon>Alveolata</taxon>
        <taxon>Apicomplexa</taxon>
        <taxon>Conoidasida</taxon>
        <taxon>Coccidia</taxon>
        <taxon>Eucoccidiorida</taxon>
        <taxon>Eimeriorina</taxon>
        <taxon>Eimeriidae</taxon>
        <taxon>Cyclospora</taxon>
    </lineage>
</organism>